<gene>
    <name evidence="1" type="ORF">PHYSODRAFT_487515</name>
</gene>
<dbReference type="InterPro" id="IPR023393">
    <property type="entry name" value="START-like_dom_sf"/>
</dbReference>
<dbReference type="PANTHER" id="PTHR13510">
    <property type="entry name" value="FYVE-FINGER-CONTAINING RAB5 EFFECTOR PROTEIN RABENOSYN-5-RELATED"/>
    <property type="match status" value="1"/>
</dbReference>
<evidence type="ECO:0000313" key="1">
    <source>
        <dbReference type="EMBL" id="EGZ23091.1"/>
    </source>
</evidence>
<dbReference type="PANTHER" id="PTHR13510:SF44">
    <property type="entry name" value="RABENOSYN-5"/>
    <property type="match status" value="1"/>
</dbReference>
<dbReference type="AlphaFoldDB" id="G4YU13"/>
<dbReference type="Proteomes" id="UP000002640">
    <property type="component" value="Unassembled WGS sequence"/>
</dbReference>
<dbReference type="GeneID" id="20656166"/>
<dbReference type="Gene3D" id="3.30.530.20">
    <property type="match status" value="1"/>
</dbReference>
<name>G4YU13_PHYSP</name>
<dbReference type="RefSeq" id="XP_009518379.1">
    <property type="nucleotide sequence ID" value="XM_009520084.1"/>
</dbReference>
<reference evidence="1 2" key="1">
    <citation type="journal article" date="2006" name="Science">
        <title>Phytophthora genome sequences uncover evolutionary origins and mechanisms of pathogenesis.</title>
        <authorList>
            <person name="Tyler B.M."/>
            <person name="Tripathy S."/>
            <person name="Zhang X."/>
            <person name="Dehal P."/>
            <person name="Jiang R.H."/>
            <person name="Aerts A."/>
            <person name="Arredondo F.D."/>
            <person name="Baxter L."/>
            <person name="Bensasson D."/>
            <person name="Beynon J.L."/>
            <person name="Chapman J."/>
            <person name="Damasceno C.M."/>
            <person name="Dorrance A.E."/>
            <person name="Dou D."/>
            <person name="Dickerman A.W."/>
            <person name="Dubchak I.L."/>
            <person name="Garbelotto M."/>
            <person name="Gijzen M."/>
            <person name="Gordon S.G."/>
            <person name="Govers F."/>
            <person name="Grunwald N.J."/>
            <person name="Huang W."/>
            <person name="Ivors K.L."/>
            <person name="Jones R.W."/>
            <person name="Kamoun S."/>
            <person name="Krampis K."/>
            <person name="Lamour K.H."/>
            <person name="Lee M.K."/>
            <person name="McDonald W.H."/>
            <person name="Medina M."/>
            <person name="Meijer H.J."/>
            <person name="Nordberg E.K."/>
            <person name="Maclean D.J."/>
            <person name="Ospina-Giraldo M.D."/>
            <person name="Morris P.F."/>
            <person name="Phuntumart V."/>
            <person name="Putnam N.H."/>
            <person name="Rash S."/>
            <person name="Rose J.K."/>
            <person name="Sakihama Y."/>
            <person name="Salamov A.A."/>
            <person name="Savidor A."/>
            <person name="Scheuring C.F."/>
            <person name="Smith B.M."/>
            <person name="Sobral B.W."/>
            <person name="Terry A."/>
            <person name="Torto-Alalibo T.A."/>
            <person name="Win J."/>
            <person name="Xu Z."/>
            <person name="Zhang H."/>
            <person name="Grigoriev I.V."/>
            <person name="Rokhsar D.S."/>
            <person name="Boore J.L."/>
        </authorList>
    </citation>
    <scope>NUCLEOTIDE SEQUENCE [LARGE SCALE GENOMIC DNA]</scope>
    <source>
        <strain evidence="1 2">P6497</strain>
    </source>
</reference>
<dbReference type="KEGG" id="psoj:PHYSODRAFT_487515"/>
<sequence>LKNGERVGYHLFHSITFPQIHELPNRVRGNMLFCGIFHQEGPNRTDCRGTGIMDPGGDMIRVMAVMGMVQATMAGLKYSYCGQMKKLAWLLERKQAEARERGTPAFEPFCVTCLRGVKSSKLSGAVHTCKLCFGAVCSSCKVVNSLSFIAPDSTLAQRKVSFCVKCVVGATQTDTLEAAREQLVAKKSGLYGLSVASDTSTCSE</sequence>
<dbReference type="OMA" id="PAFEPFC"/>
<dbReference type="InterPro" id="IPR052727">
    <property type="entry name" value="Rab4/Rab5_effector"/>
</dbReference>
<feature type="non-terminal residue" evidence="1">
    <location>
        <position position="1"/>
    </location>
</feature>
<evidence type="ECO:0008006" key="3">
    <source>
        <dbReference type="Google" id="ProtNLM"/>
    </source>
</evidence>
<dbReference type="EMBL" id="JH159152">
    <property type="protein sequence ID" value="EGZ23091.1"/>
    <property type="molecule type" value="Genomic_DNA"/>
</dbReference>
<dbReference type="InParanoid" id="G4YU13"/>
<proteinExistence type="predicted"/>
<keyword evidence="2" id="KW-1185">Reference proteome</keyword>
<organism evidence="1 2">
    <name type="scientific">Phytophthora sojae (strain P6497)</name>
    <name type="common">Soybean stem and root rot agent</name>
    <name type="synonym">Phytophthora megasperma f. sp. glycines</name>
    <dbReference type="NCBI Taxonomy" id="1094619"/>
    <lineage>
        <taxon>Eukaryota</taxon>
        <taxon>Sar</taxon>
        <taxon>Stramenopiles</taxon>
        <taxon>Oomycota</taxon>
        <taxon>Peronosporomycetes</taxon>
        <taxon>Peronosporales</taxon>
        <taxon>Peronosporaceae</taxon>
        <taxon>Phytophthora</taxon>
    </lineage>
</organism>
<protein>
    <recommendedName>
        <fullName evidence="3">FYVE-type domain-containing protein</fullName>
    </recommendedName>
</protein>
<evidence type="ECO:0000313" key="2">
    <source>
        <dbReference type="Proteomes" id="UP000002640"/>
    </source>
</evidence>
<accession>G4YU13</accession>